<reference evidence="1" key="1">
    <citation type="submission" date="2023-03" db="EMBL/GenBank/DDBJ databases">
        <title>Chromosome-scale reference genome and RAD-based genetic map of yellow starthistle (Centaurea solstitialis) reveal putative structural variation and QTLs associated with invader traits.</title>
        <authorList>
            <person name="Reatini B."/>
            <person name="Cang F.A."/>
            <person name="Jiang Q."/>
            <person name="Mckibben M.T.W."/>
            <person name="Barker M.S."/>
            <person name="Rieseberg L.H."/>
            <person name="Dlugosch K.M."/>
        </authorList>
    </citation>
    <scope>NUCLEOTIDE SEQUENCE</scope>
    <source>
        <strain evidence="1">CAN-66</strain>
        <tissue evidence="1">Leaf</tissue>
    </source>
</reference>
<gene>
    <name evidence="1" type="ORF">OSB04_un001725</name>
</gene>
<keyword evidence="2" id="KW-1185">Reference proteome</keyword>
<accession>A0AA38S3V6</accession>
<protein>
    <submittedName>
        <fullName evidence="1">Uncharacterized protein</fullName>
    </submittedName>
</protein>
<evidence type="ECO:0000313" key="1">
    <source>
        <dbReference type="EMBL" id="KAJ9535194.1"/>
    </source>
</evidence>
<dbReference type="EMBL" id="JARYMX010000536">
    <property type="protein sequence ID" value="KAJ9535194.1"/>
    <property type="molecule type" value="Genomic_DNA"/>
</dbReference>
<name>A0AA38S3V6_9ASTR</name>
<dbReference type="AlphaFoldDB" id="A0AA38S3V6"/>
<sequence>MSVTVSNTSRTQVKPIGWLSRTFSSRQDDFRSHFKVRFYLKRGAISLKSSKKDTIQIPLQGRVYCSIRPAKEAVWLRNFISDLRVVAMISSVTPR</sequence>
<evidence type="ECO:0000313" key="2">
    <source>
        <dbReference type="Proteomes" id="UP001172457"/>
    </source>
</evidence>
<dbReference type="Proteomes" id="UP001172457">
    <property type="component" value="Unassembled WGS sequence"/>
</dbReference>
<organism evidence="1 2">
    <name type="scientific">Centaurea solstitialis</name>
    <name type="common">yellow star-thistle</name>
    <dbReference type="NCBI Taxonomy" id="347529"/>
    <lineage>
        <taxon>Eukaryota</taxon>
        <taxon>Viridiplantae</taxon>
        <taxon>Streptophyta</taxon>
        <taxon>Embryophyta</taxon>
        <taxon>Tracheophyta</taxon>
        <taxon>Spermatophyta</taxon>
        <taxon>Magnoliopsida</taxon>
        <taxon>eudicotyledons</taxon>
        <taxon>Gunneridae</taxon>
        <taxon>Pentapetalae</taxon>
        <taxon>asterids</taxon>
        <taxon>campanulids</taxon>
        <taxon>Asterales</taxon>
        <taxon>Asteraceae</taxon>
        <taxon>Carduoideae</taxon>
        <taxon>Cardueae</taxon>
        <taxon>Centaureinae</taxon>
        <taxon>Centaurea</taxon>
    </lineage>
</organism>
<comment type="caution">
    <text evidence="1">The sequence shown here is derived from an EMBL/GenBank/DDBJ whole genome shotgun (WGS) entry which is preliminary data.</text>
</comment>
<proteinExistence type="predicted"/>